<organism evidence="1">
    <name type="scientific">Arundo donax</name>
    <name type="common">Giant reed</name>
    <name type="synonym">Donax arundinaceus</name>
    <dbReference type="NCBI Taxonomy" id="35708"/>
    <lineage>
        <taxon>Eukaryota</taxon>
        <taxon>Viridiplantae</taxon>
        <taxon>Streptophyta</taxon>
        <taxon>Embryophyta</taxon>
        <taxon>Tracheophyta</taxon>
        <taxon>Spermatophyta</taxon>
        <taxon>Magnoliopsida</taxon>
        <taxon>Liliopsida</taxon>
        <taxon>Poales</taxon>
        <taxon>Poaceae</taxon>
        <taxon>PACMAD clade</taxon>
        <taxon>Arundinoideae</taxon>
        <taxon>Arundineae</taxon>
        <taxon>Arundo</taxon>
    </lineage>
</organism>
<proteinExistence type="predicted"/>
<reference evidence="1" key="2">
    <citation type="journal article" date="2015" name="Data Brief">
        <title>Shoot transcriptome of the giant reed, Arundo donax.</title>
        <authorList>
            <person name="Barrero R.A."/>
            <person name="Guerrero F.D."/>
            <person name="Moolhuijzen P."/>
            <person name="Goolsby J.A."/>
            <person name="Tidwell J."/>
            <person name="Bellgard S.E."/>
            <person name="Bellgard M.I."/>
        </authorList>
    </citation>
    <scope>NUCLEOTIDE SEQUENCE</scope>
    <source>
        <tissue evidence="1">Shoot tissue taken approximately 20 cm above the soil surface</tissue>
    </source>
</reference>
<name>A0A0A9GG03_ARUDO</name>
<protein>
    <submittedName>
        <fullName evidence="1">Uncharacterized protein</fullName>
    </submittedName>
</protein>
<dbReference type="EMBL" id="GBRH01175517">
    <property type="protein sequence ID" value="JAE22379.1"/>
    <property type="molecule type" value="Transcribed_RNA"/>
</dbReference>
<dbReference type="AlphaFoldDB" id="A0A0A9GG03"/>
<accession>A0A0A9GG03</accession>
<reference evidence="1" key="1">
    <citation type="submission" date="2014-09" db="EMBL/GenBank/DDBJ databases">
        <authorList>
            <person name="Magalhaes I.L.F."/>
            <person name="Oliveira U."/>
            <person name="Santos F.R."/>
            <person name="Vidigal T.H.D.A."/>
            <person name="Brescovit A.D."/>
            <person name="Santos A.J."/>
        </authorList>
    </citation>
    <scope>NUCLEOTIDE SEQUENCE</scope>
    <source>
        <tissue evidence="1">Shoot tissue taken approximately 20 cm above the soil surface</tissue>
    </source>
</reference>
<evidence type="ECO:0000313" key="1">
    <source>
        <dbReference type="EMBL" id="JAE22379.1"/>
    </source>
</evidence>
<sequence length="54" mass="6006">MLSTMSFLPPALDTLLPLLIFPEEESPAITFLPCCVETDLFGATLPLLTREFCF</sequence>